<protein>
    <submittedName>
        <fullName evidence="1">Uncharacterized protein</fullName>
    </submittedName>
</protein>
<evidence type="ECO:0000313" key="1">
    <source>
        <dbReference type="EMBL" id="KRG71780.1"/>
    </source>
</evidence>
<dbReference type="AlphaFoldDB" id="A0A0R0D189"/>
<keyword evidence="2" id="KW-1185">Reference proteome</keyword>
<dbReference type="PATRIC" id="fig|405446.3.peg.3384"/>
<dbReference type="Proteomes" id="UP000051863">
    <property type="component" value="Unassembled WGS sequence"/>
</dbReference>
<sequence>MADRLLFEYQEGCYVNPDQVVAVTRLDGGQHGPWEYQIYVTGSEMPFRAANSEKAVVEASRNDLLKFFEIRSPKR</sequence>
<evidence type="ECO:0000313" key="2">
    <source>
        <dbReference type="Proteomes" id="UP000051863"/>
    </source>
</evidence>
<accession>A0A0R0D189</accession>
<comment type="caution">
    <text evidence="1">The sequence shown here is derived from an EMBL/GenBank/DDBJ whole genome shotgun (WGS) entry which is preliminary data.</text>
</comment>
<dbReference type="RefSeq" id="WP_057626655.1">
    <property type="nucleotide sequence ID" value="NZ_LDJJ01000007.1"/>
</dbReference>
<name>A0A0R0D189_9GAMM</name>
<reference evidence="1 2" key="1">
    <citation type="submission" date="2015-05" db="EMBL/GenBank/DDBJ databases">
        <title>Genome sequencing and analysis of members of genus Stenotrophomonas.</title>
        <authorList>
            <person name="Patil P.P."/>
            <person name="Midha S."/>
            <person name="Patil P.B."/>
        </authorList>
    </citation>
    <scope>NUCLEOTIDE SEQUENCE [LARGE SCALE GENOMIC DNA]</scope>
    <source>
        <strain evidence="1 2">DSM 18941</strain>
    </source>
</reference>
<organism evidence="1 2">
    <name type="scientific">Stenotrophomonas terrae</name>
    <dbReference type="NCBI Taxonomy" id="405446"/>
    <lineage>
        <taxon>Bacteria</taxon>
        <taxon>Pseudomonadati</taxon>
        <taxon>Pseudomonadota</taxon>
        <taxon>Gammaproteobacteria</taxon>
        <taxon>Lysobacterales</taxon>
        <taxon>Lysobacteraceae</taxon>
        <taxon>Stenotrophomonas</taxon>
    </lineage>
</organism>
<proteinExistence type="predicted"/>
<gene>
    <name evidence="1" type="ORF">ABB27_02505</name>
</gene>
<dbReference type="EMBL" id="LDJJ01000007">
    <property type="protein sequence ID" value="KRG71780.1"/>
    <property type="molecule type" value="Genomic_DNA"/>
</dbReference>